<dbReference type="KEGG" id="scib:HUG20_07460"/>
<keyword evidence="1" id="KW-1133">Transmembrane helix</keyword>
<dbReference type="Gene3D" id="1.20.144.10">
    <property type="entry name" value="Phosphatidic acid phosphatase type 2/haloperoxidase"/>
    <property type="match status" value="2"/>
</dbReference>
<accession>A0A7T6ZAG5</accession>
<keyword evidence="4" id="KW-1185">Reference proteome</keyword>
<gene>
    <name evidence="3" type="ORF">HUG20_07460</name>
</gene>
<dbReference type="SMART" id="SM00014">
    <property type="entry name" value="acidPPc"/>
    <property type="match status" value="1"/>
</dbReference>
<keyword evidence="1" id="KW-0472">Membrane</keyword>
<keyword evidence="1" id="KW-0812">Transmembrane</keyword>
<dbReference type="Proteomes" id="UP000595349">
    <property type="component" value="Chromosome"/>
</dbReference>
<dbReference type="SUPFAM" id="SSF48317">
    <property type="entry name" value="Acid phosphatase/Vanadium-dependent haloperoxidase"/>
    <property type="match status" value="1"/>
</dbReference>
<organism evidence="3 4">
    <name type="scientific">Salicibibacter cibi</name>
    <dbReference type="NCBI Taxonomy" id="2743001"/>
    <lineage>
        <taxon>Bacteria</taxon>
        <taxon>Bacillati</taxon>
        <taxon>Bacillota</taxon>
        <taxon>Bacilli</taxon>
        <taxon>Bacillales</taxon>
        <taxon>Bacillaceae</taxon>
        <taxon>Salicibibacter</taxon>
    </lineage>
</organism>
<dbReference type="AlphaFoldDB" id="A0A7T6ZAG5"/>
<evidence type="ECO:0000313" key="4">
    <source>
        <dbReference type="Proteomes" id="UP000595349"/>
    </source>
</evidence>
<feature type="transmembrane region" description="Helical" evidence="1">
    <location>
        <begin position="162"/>
        <end position="183"/>
    </location>
</feature>
<dbReference type="CDD" id="cd03392">
    <property type="entry name" value="PAP2_like_2"/>
    <property type="match status" value="1"/>
</dbReference>
<dbReference type="InterPro" id="IPR036938">
    <property type="entry name" value="PAP2/HPO_sf"/>
</dbReference>
<evidence type="ECO:0000256" key="1">
    <source>
        <dbReference type="SAM" id="Phobius"/>
    </source>
</evidence>
<proteinExistence type="predicted"/>
<feature type="transmembrane region" description="Helical" evidence="1">
    <location>
        <begin position="189"/>
        <end position="209"/>
    </location>
</feature>
<evidence type="ECO:0000313" key="3">
    <source>
        <dbReference type="EMBL" id="QQK79737.1"/>
    </source>
</evidence>
<dbReference type="PANTHER" id="PTHR14969">
    <property type="entry name" value="SPHINGOSINE-1-PHOSPHATE PHOSPHOHYDROLASE"/>
    <property type="match status" value="1"/>
</dbReference>
<dbReference type="EMBL" id="CP054706">
    <property type="protein sequence ID" value="QQK79737.1"/>
    <property type="molecule type" value="Genomic_DNA"/>
</dbReference>
<protein>
    <submittedName>
        <fullName evidence="3">Phosphatase PAP2 family protein</fullName>
    </submittedName>
</protein>
<evidence type="ECO:0000259" key="2">
    <source>
        <dbReference type="SMART" id="SM00014"/>
    </source>
</evidence>
<reference evidence="3 4" key="1">
    <citation type="submission" date="2020-06" db="EMBL/GenBank/DDBJ databases">
        <title>Genomic analysis of Salicibibacter sp. NKC21-4.</title>
        <authorList>
            <person name="Oh Y.J."/>
        </authorList>
    </citation>
    <scope>NUCLEOTIDE SEQUENCE [LARGE SCALE GENOMIC DNA]</scope>
    <source>
        <strain evidence="3 4">NKC21-4</strain>
    </source>
</reference>
<feature type="domain" description="Phosphatidic acid phosphatase type 2/haloperoxidase" evidence="2">
    <location>
        <begin position="94"/>
        <end position="206"/>
    </location>
</feature>
<sequence length="219" mass="25201">MRQGDTFIVRIKIYIVFLLFFVFILTGIWIVKIVNGTVPYVDQWTRDLVAHLDNTFVYTFFRGVTELGSGTFLVPLNIVMAIILWVLFRDWLPALILSGGSLSSHWINLLIKELVERERPSILVAANAEGYSFPSGHAMISMVCYGLSAYFIVKKINSSKAIFFTQLFFSMLILLIGMSRYFINVHYLTDVTAGFFFGFIYLVALIYLYRDIQKRRSPT</sequence>
<feature type="transmembrane region" description="Helical" evidence="1">
    <location>
        <begin position="12"/>
        <end position="31"/>
    </location>
</feature>
<feature type="transmembrane region" description="Helical" evidence="1">
    <location>
        <begin position="67"/>
        <end position="87"/>
    </location>
</feature>
<dbReference type="Pfam" id="PF01569">
    <property type="entry name" value="PAP2"/>
    <property type="match status" value="1"/>
</dbReference>
<dbReference type="PANTHER" id="PTHR14969:SF13">
    <property type="entry name" value="AT30094P"/>
    <property type="match status" value="1"/>
</dbReference>
<dbReference type="InterPro" id="IPR000326">
    <property type="entry name" value="PAP2/HPO"/>
</dbReference>
<name>A0A7T6ZAG5_9BACI</name>